<evidence type="ECO:0000313" key="1">
    <source>
        <dbReference type="EMBL" id="MBH0229854.1"/>
    </source>
</evidence>
<name>A0A931HUP0_9BACI</name>
<dbReference type="Pfam" id="PF14038">
    <property type="entry name" value="YqzE"/>
    <property type="match status" value="1"/>
</dbReference>
<dbReference type="RefSeq" id="WP_197316441.1">
    <property type="nucleotide sequence ID" value="NZ_JADZSC010000001.1"/>
</dbReference>
<dbReference type="AlphaFoldDB" id="A0A931HUP0"/>
<sequence length="61" mass="7316">MNRNDYVKFLTEEMVKYMHLSKKEKEERKASKPSKKSSSYWFGMVPFALKMFKKKMKTGNS</sequence>
<protein>
    <submittedName>
        <fullName evidence="1">YqzE family protein</fullName>
    </submittedName>
</protein>
<dbReference type="InterPro" id="IPR025622">
    <property type="entry name" value="YqzE"/>
</dbReference>
<dbReference type="EMBL" id="JADZSC010000001">
    <property type="protein sequence ID" value="MBH0229854.1"/>
    <property type="molecule type" value="Genomic_DNA"/>
</dbReference>
<keyword evidence="2" id="KW-1185">Reference proteome</keyword>
<organism evidence="1 2">
    <name type="scientific">Halobacillus yeomjeoni</name>
    <dbReference type="NCBI Taxonomy" id="311194"/>
    <lineage>
        <taxon>Bacteria</taxon>
        <taxon>Bacillati</taxon>
        <taxon>Bacillota</taxon>
        <taxon>Bacilli</taxon>
        <taxon>Bacillales</taxon>
        <taxon>Bacillaceae</taxon>
        <taxon>Halobacillus</taxon>
    </lineage>
</organism>
<evidence type="ECO:0000313" key="2">
    <source>
        <dbReference type="Proteomes" id="UP000614490"/>
    </source>
</evidence>
<dbReference type="Proteomes" id="UP000614490">
    <property type="component" value="Unassembled WGS sequence"/>
</dbReference>
<gene>
    <name evidence="1" type="ORF">H0267_06440</name>
</gene>
<comment type="caution">
    <text evidence="1">The sequence shown here is derived from an EMBL/GenBank/DDBJ whole genome shotgun (WGS) entry which is preliminary data.</text>
</comment>
<proteinExistence type="predicted"/>
<accession>A0A931HUP0</accession>
<reference evidence="1 2" key="1">
    <citation type="journal article" date="2005" name="Int. J. Syst. Evol. Microbiol.">
        <title>Halobacillus yeomjeoni sp. nov., isolated from a marine solar saltern in Korea.</title>
        <authorList>
            <person name="Yoon J.H."/>
            <person name="Kang S.J."/>
            <person name="Lee C.H."/>
            <person name="Oh H.W."/>
            <person name="Oh T.K."/>
        </authorList>
    </citation>
    <scope>NUCLEOTIDE SEQUENCE [LARGE SCALE GENOMIC DNA]</scope>
    <source>
        <strain evidence="1 2">KCTC 3957</strain>
    </source>
</reference>